<evidence type="ECO:0000313" key="2">
    <source>
        <dbReference type="EnsemblMetazoa" id="GPAI028149-PA"/>
    </source>
</evidence>
<proteinExistence type="predicted"/>
<feature type="transmembrane region" description="Helical" evidence="1">
    <location>
        <begin position="29"/>
        <end position="53"/>
    </location>
</feature>
<dbReference type="AlphaFoldDB" id="A0A1A9ZXF5"/>
<sequence length="134" mass="14171">MFCNSSNALADLTLAFMTFPGVEYLGFEILGLIFAALAAMFPVAKGIVLGFLTSAGLSDVFPIPLLAPFAPIGASVTLSVALFVLVGTRSDPVVGIAAMMPVFDLGSMNKTHLLRLDMAQPFGFLIGWRNLSNE</sequence>
<reference evidence="3" key="1">
    <citation type="submission" date="2014-03" db="EMBL/GenBank/DDBJ databases">
        <authorList>
            <person name="Aksoy S."/>
            <person name="Warren W."/>
            <person name="Wilson R.K."/>
        </authorList>
    </citation>
    <scope>NUCLEOTIDE SEQUENCE [LARGE SCALE GENOMIC DNA]</scope>
    <source>
        <strain evidence="3">IAEA</strain>
    </source>
</reference>
<name>A0A1A9ZXF5_GLOPL</name>
<keyword evidence="1" id="KW-1133">Transmembrane helix</keyword>
<keyword evidence="3" id="KW-1185">Reference proteome</keyword>
<dbReference type="EnsemblMetazoa" id="GPAI028149-RA">
    <property type="protein sequence ID" value="GPAI028149-PA"/>
    <property type="gene ID" value="GPAI028149"/>
</dbReference>
<protein>
    <submittedName>
        <fullName evidence="2">Uncharacterized protein</fullName>
    </submittedName>
</protein>
<keyword evidence="1" id="KW-0472">Membrane</keyword>
<reference evidence="2" key="2">
    <citation type="submission" date="2020-05" db="UniProtKB">
        <authorList>
            <consortium name="EnsemblMetazoa"/>
        </authorList>
    </citation>
    <scope>IDENTIFICATION</scope>
    <source>
        <strain evidence="2">IAEA</strain>
    </source>
</reference>
<keyword evidence="1" id="KW-0812">Transmembrane</keyword>
<evidence type="ECO:0000313" key="3">
    <source>
        <dbReference type="Proteomes" id="UP000092445"/>
    </source>
</evidence>
<dbReference type="VEuPathDB" id="VectorBase:GPAI028149"/>
<accession>A0A1A9ZXF5</accession>
<evidence type="ECO:0000256" key="1">
    <source>
        <dbReference type="SAM" id="Phobius"/>
    </source>
</evidence>
<organism evidence="2 3">
    <name type="scientific">Glossina pallidipes</name>
    <name type="common">Tsetse fly</name>
    <dbReference type="NCBI Taxonomy" id="7398"/>
    <lineage>
        <taxon>Eukaryota</taxon>
        <taxon>Metazoa</taxon>
        <taxon>Ecdysozoa</taxon>
        <taxon>Arthropoda</taxon>
        <taxon>Hexapoda</taxon>
        <taxon>Insecta</taxon>
        <taxon>Pterygota</taxon>
        <taxon>Neoptera</taxon>
        <taxon>Endopterygota</taxon>
        <taxon>Diptera</taxon>
        <taxon>Brachycera</taxon>
        <taxon>Muscomorpha</taxon>
        <taxon>Hippoboscoidea</taxon>
        <taxon>Glossinidae</taxon>
        <taxon>Glossina</taxon>
    </lineage>
</organism>
<feature type="transmembrane region" description="Helical" evidence="1">
    <location>
        <begin position="65"/>
        <end position="86"/>
    </location>
</feature>
<dbReference type="Proteomes" id="UP000092445">
    <property type="component" value="Unassembled WGS sequence"/>
</dbReference>